<dbReference type="PROSITE" id="PS00041">
    <property type="entry name" value="HTH_ARAC_FAMILY_1"/>
    <property type="match status" value="1"/>
</dbReference>
<keyword evidence="3" id="KW-0804">Transcription</keyword>
<dbReference type="Pfam" id="PF12833">
    <property type="entry name" value="HTH_18"/>
    <property type="match status" value="1"/>
</dbReference>
<accession>A0A1C5J7I1</accession>
<dbReference type="GO" id="GO:0043565">
    <property type="term" value="F:sequence-specific DNA binding"/>
    <property type="evidence" value="ECO:0007669"/>
    <property type="project" value="InterPro"/>
</dbReference>
<evidence type="ECO:0000313" key="6">
    <source>
        <dbReference type="Proteomes" id="UP000198210"/>
    </source>
</evidence>
<dbReference type="InterPro" id="IPR009057">
    <property type="entry name" value="Homeodomain-like_sf"/>
</dbReference>
<gene>
    <name evidence="5" type="ORF">GA0074704_4206</name>
</gene>
<evidence type="ECO:0000313" key="5">
    <source>
        <dbReference type="EMBL" id="SCG66530.1"/>
    </source>
</evidence>
<dbReference type="InterPro" id="IPR018062">
    <property type="entry name" value="HTH_AraC-typ_CS"/>
</dbReference>
<evidence type="ECO:0000259" key="4">
    <source>
        <dbReference type="PROSITE" id="PS01124"/>
    </source>
</evidence>
<reference evidence="5 6" key="1">
    <citation type="submission" date="2016-06" db="EMBL/GenBank/DDBJ databases">
        <authorList>
            <person name="Kjaerup R.B."/>
            <person name="Dalgaard T.S."/>
            <person name="Juul-Madsen H.R."/>
        </authorList>
    </citation>
    <scope>NUCLEOTIDE SEQUENCE [LARGE SCALE GENOMIC DNA]</scope>
    <source>
        <strain evidence="5 6">DSM 45097</strain>
    </source>
</reference>
<dbReference type="PROSITE" id="PS01124">
    <property type="entry name" value="HTH_ARAC_FAMILY_2"/>
    <property type="match status" value="1"/>
</dbReference>
<dbReference type="SMART" id="SM00342">
    <property type="entry name" value="HTH_ARAC"/>
    <property type="match status" value="1"/>
</dbReference>
<organism evidence="5 6">
    <name type="scientific">Micromonospora siamensis</name>
    <dbReference type="NCBI Taxonomy" id="299152"/>
    <lineage>
        <taxon>Bacteria</taxon>
        <taxon>Bacillati</taxon>
        <taxon>Actinomycetota</taxon>
        <taxon>Actinomycetes</taxon>
        <taxon>Micromonosporales</taxon>
        <taxon>Micromonosporaceae</taxon>
        <taxon>Micromonospora</taxon>
    </lineage>
</organism>
<name>A0A1C5J7I1_9ACTN</name>
<dbReference type="Proteomes" id="UP000198210">
    <property type="component" value="Chromosome I"/>
</dbReference>
<keyword evidence="2 5" id="KW-0238">DNA-binding</keyword>
<proteinExistence type="predicted"/>
<protein>
    <submittedName>
        <fullName evidence="5">AraC-type DNA-binding protein</fullName>
    </submittedName>
</protein>
<evidence type="ECO:0000256" key="3">
    <source>
        <dbReference type="ARBA" id="ARBA00023163"/>
    </source>
</evidence>
<dbReference type="RefSeq" id="WP_157743753.1">
    <property type="nucleotide sequence ID" value="NZ_JBHLYF010000039.1"/>
</dbReference>
<keyword evidence="6" id="KW-1185">Reference proteome</keyword>
<dbReference type="EMBL" id="LT607751">
    <property type="protein sequence ID" value="SCG66530.1"/>
    <property type="molecule type" value="Genomic_DNA"/>
</dbReference>
<evidence type="ECO:0000256" key="1">
    <source>
        <dbReference type="ARBA" id="ARBA00023015"/>
    </source>
</evidence>
<dbReference type="InterPro" id="IPR050204">
    <property type="entry name" value="AraC_XylS_family_regulators"/>
</dbReference>
<dbReference type="AlphaFoldDB" id="A0A1C5J7I1"/>
<dbReference type="GO" id="GO:0003700">
    <property type="term" value="F:DNA-binding transcription factor activity"/>
    <property type="evidence" value="ECO:0007669"/>
    <property type="project" value="InterPro"/>
</dbReference>
<dbReference type="Gene3D" id="1.10.10.60">
    <property type="entry name" value="Homeodomain-like"/>
    <property type="match status" value="2"/>
</dbReference>
<dbReference type="SUPFAM" id="SSF46689">
    <property type="entry name" value="Homeodomain-like"/>
    <property type="match status" value="2"/>
</dbReference>
<dbReference type="InterPro" id="IPR018060">
    <property type="entry name" value="HTH_AraC"/>
</dbReference>
<dbReference type="PANTHER" id="PTHR46796">
    <property type="entry name" value="HTH-TYPE TRANSCRIPTIONAL ACTIVATOR RHAS-RELATED"/>
    <property type="match status" value="1"/>
</dbReference>
<keyword evidence="1" id="KW-0805">Transcription regulation</keyword>
<feature type="domain" description="HTH araC/xylS-type" evidence="4">
    <location>
        <begin position="6"/>
        <end position="104"/>
    </location>
</feature>
<evidence type="ECO:0000256" key="2">
    <source>
        <dbReference type="ARBA" id="ARBA00023125"/>
    </source>
</evidence>
<sequence length="280" mass="31116">MKRAIERAIGRIWEDYHEPLSLDEIAKSAFLSRFHFSRVFREATWVSPGRYLSAVRIYQAKRLLATTELSVTDISLAVGYNSLGSFTNHFTDSVGLSPSRFRRMWSEGMRVAPAPASRPLPEAGTVTGSVTLPPEYATARVYIGAFETPIIQRQPVSWTIVTAVPGTAVRYRLGGVAPGLRFIRAVATADSTDPEPWTRRSLLVSDVEPISVADRSTDEADIALRPRRMTDLPVLYAVPDLEPNAMSKMDGSVYAPHHLIRTHAARRVSYPANVHGQRTR</sequence>